<feature type="domain" description="ChsH2 rubredoxin-like zinc ribbon" evidence="2">
    <location>
        <begin position="19"/>
        <end position="55"/>
    </location>
</feature>
<dbReference type="InterPro" id="IPR002878">
    <property type="entry name" value="ChsH2_C"/>
</dbReference>
<evidence type="ECO:0000313" key="3">
    <source>
        <dbReference type="EMBL" id="OBY29146.1"/>
    </source>
</evidence>
<name>A0A1B8S901_9MYCO</name>
<dbReference type="OrthoDB" id="7470921at2"/>
<dbReference type="PANTHER" id="PTHR34075">
    <property type="entry name" value="BLR3430 PROTEIN"/>
    <property type="match status" value="1"/>
</dbReference>
<dbReference type="Pfam" id="PF12172">
    <property type="entry name" value="zf-ChsH2"/>
    <property type="match status" value="1"/>
</dbReference>
<dbReference type="InterPro" id="IPR012340">
    <property type="entry name" value="NA-bd_OB-fold"/>
</dbReference>
<dbReference type="AlphaFoldDB" id="A0A1B8S901"/>
<dbReference type="Pfam" id="PF01796">
    <property type="entry name" value="OB_ChsH2_C"/>
    <property type="match status" value="1"/>
</dbReference>
<dbReference type="PANTHER" id="PTHR34075:SF5">
    <property type="entry name" value="BLR3430 PROTEIN"/>
    <property type="match status" value="1"/>
</dbReference>
<evidence type="ECO:0000259" key="1">
    <source>
        <dbReference type="Pfam" id="PF01796"/>
    </source>
</evidence>
<organism evidence="3 4">
    <name type="scientific">Mycolicibacter kumamotonensis</name>
    <dbReference type="NCBI Taxonomy" id="354243"/>
    <lineage>
        <taxon>Bacteria</taxon>
        <taxon>Bacillati</taxon>
        <taxon>Actinomycetota</taxon>
        <taxon>Actinomycetes</taxon>
        <taxon>Mycobacteriales</taxon>
        <taxon>Mycobacteriaceae</taxon>
        <taxon>Mycolicibacter</taxon>
    </lineage>
</organism>
<dbReference type="RefSeq" id="WP_065289894.1">
    <property type="nucleotide sequence ID" value="NZ_LFOE01000165.1"/>
</dbReference>
<keyword evidence="4" id="KW-1185">Reference proteome</keyword>
<accession>A0A1B8S901</accession>
<evidence type="ECO:0000259" key="2">
    <source>
        <dbReference type="Pfam" id="PF12172"/>
    </source>
</evidence>
<evidence type="ECO:0000313" key="4">
    <source>
        <dbReference type="Proteomes" id="UP000092668"/>
    </source>
</evidence>
<gene>
    <name evidence="3" type="ORF">ACT18_24660</name>
</gene>
<proteinExistence type="predicted"/>
<dbReference type="Gene3D" id="6.10.30.10">
    <property type="match status" value="1"/>
</dbReference>
<reference evidence="3 4" key="1">
    <citation type="submission" date="2015-06" db="EMBL/GenBank/DDBJ databases">
        <title>Genome sequence of Mycobacterium kumamotonense strain Roo.</title>
        <authorList>
            <person name="Greninger A.L."/>
            <person name="Cunningham G."/>
            <person name="Miller S."/>
        </authorList>
    </citation>
    <scope>NUCLEOTIDE SEQUENCE [LARGE SCALE GENOMIC DNA]</scope>
    <source>
        <strain evidence="3 4">Roo</strain>
    </source>
</reference>
<dbReference type="InterPro" id="IPR022002">
    <property type="entry name" value="ChsH2_Znr"/>
</dbReference>
<dbReference type="EMBL" id="LFOE01000165">
    <property type="protein sequence ID" value="OBY29146.1"/>
    <property type="molecule type" value="Genomic_DNA"/>
</dbReference>
<dbReference type="InterPro" id="IPR052513">
    <property type="entry name" value="Thioester_dehydratase-like"/>
</dbReference>
<dbReference type="Proteomes" id="UP000092668">
    <property type="component" value="Unassembled WGS sequence"/>
</dbReference>
<sequence length="135" mass="15073">MATARYDLPTPDETTETFWAASAQGTLLIMECANCGRCHAYPRPFCPYCWSERVEWVEATGRASLYTFSIVRQNDLPPFGDRVPYVAAIVDLEEGPRLMTNIVDCAVEDVQIGMALEFTTRAAEEFAVPVFRPVG</sequence>
<comment type="caution">
    <text evidence="3">The sequence shown here is derived from an EMBL/GenBank/DDBJ whole genome shotgun (WGS) entry which is preliminary data.</text>
</comment>
<protein>
    <recommendedName>
        <fullName evidence="5">Zn-ribbon domain-containing OB-fold protein</fullName>
    </recommendedName>
</protein>
<feature type="domain" description="ChsH2 C-terminal OB-fold" evidence="1">
    <location>
        <begin position="56"/>
        <end position="119"/>
    </location>
</feature>
<evidence type="ECO:0008006" key="5">
    <source>
        <dbReference type="Google" id="ProtNLM"/>
    </source>
</evidence>
<dbReference type="SUPFAM" id="SSF50249">
    <property type="entry name" value="Nucleic acid-binding proteins"/>
    <property type="match status" value="1"/>
</dbReference>